<evidence type="ECO:0000256" key="5">
    <source>
        <dbReference type="ARBA" id="ARBA00023965"/>
    </source>
</evidence>
<dbReference type="SUPFAM" id="SSF49452">
    <property type="entry name" value="Starch-binding domain-like"/>
    <property type="match status" value="2"/>
</dbReference>
<evidence type="ECO:0000256" key="2">
    <source>
        <dbReference type="ARBA" id="ARBA00022729"/>
    </source>
</evidence>
<evidence type="ECO:0000256" key="3">
    <source>
        <dbReference type="ARBA" id="ARBA00022801"/>
    </source>
</evidence>
<dbReference type="SMART" id="SM00642">
    <property type="entry name" value="Aamy"/>
    <property type="match status" value="1"/>
</dbReference>
<evidence type="ECO:0000313" key="10">
    <source>
        <dbReference type="EMBL" id="CAE0035944.1"/>
    </source>
</evidence>
<dbReference type="InterPro" id="IPR017853">
    <property type="entry name" value="GH"/>
</dbReference>
<name>A0A7S3E8R2_9RHOD</name>
<keyword evidence="3" id="KW-0378">Hydrolase</keyword>
<keyword evidence="4" id="KW-0326">Glycosidase</keyword>
<dbReference type="EMBL" id="HBHW01005249">
    <property type="protein sequence ID" value="CAE0035944.1"/>
    <property type="molecule type" value="Transcribed_RNA"/>
</dbReference>
<evidence type="ECO:0000256" key="4">
    <source>
        <dbReference type="ARBA" id="ARBA00023295"/>
    </source>
</evidence>
<proteinExistence type="inferred from homology"/>
<comment type="similarity">
    <text evidence="1">Belongs to the glycosyl hydrolase 13 family.</text>
</comment>
<dbReference type="Pfam" id="PF00128">
    <property type="entry name" value="Alpha-amylase"/>
    <property type="match status" value="1"/>
</dbReference>
<dbReference type="Pfam" id="PF03714">
    <property type="entry name" value="PUD"/>
    <property type="match status" value="1"/>
</dbReference>
<dbReference type="Pfam" id="PF02922">
    <property type="entry name" value="CBM_48"/>
    <property type="match status" value="1"/>
</dbReference>
<evidence type="ECO:0000256" key="7">
    <source>
        <dbReference type="ARBA" id="ARBA00029618"/>
    </source>
</evidence>
<sequence>MEAGKSTLKIHYRRTLTDYDGWELWLWGVRNGKSSDGFSLLPLIDAKTMAPYRDPFGSVFELAVGSGSKFPDPKGTTLRIEAKWGEWCEKDTPSREIPLGSLVRGGQENIYIVEGEEAVFTSIADFGTRFVVVNVENIGSANLHLATFEDGDRAKDVFPASQYRDIFLVDTMGYGSEEIGISVVDNHSIPDRPQLVWTPDQGVDVSIKAPKFERRASDAFESSPLNQTLDSKAQKQKRLTVLYHRFDGYEEDLVLTAWSQSNLKRRLRIKERVAKHAAISSFEFSPGMLPSIAASGLSFAFECVGSGATSKEYRWQPEFGYHVFLLEGMEGPVTFEPRPRQITYHRLGVPVDSSWQLEVTCDEWKKLAGSSQAIVPVPALSEKQPGLFELSDFWFPPSSKIMIRPVKTREDLETDGPESTKLYDMTDCWREVPEDRLEGEMHLSQGYLGLFQDEPDQKVLNRERYFYVEYRRYDDDGAGWDIWTWDNDDDFSDPVAAQPVDWENAAYPTFRVDRSLYGSGREILLIGRQGGEHWTAKDEPQRMWKAEGRRPNFVDPYIFLQGHPHLVRRLEDAIGNLSAYVETDGTISLHSSMDLKWFHPNIDDSSKKSSLIIKSANGKAMKIVKVERKSSVLRVIHVDIQSQLLDEDFRVEDFTISARNFSPEVLTWRRYDNFDEYFYEGDLGLEFGIAECTFRTFAPGADHVSVVIYDTAVGPNGGGGRKVHPMRRIPQGCWKANIKANLKGKYYKLLAEGSDKRLYPGVEVIDPYSRCNTAHHTEGRGLIYPMDNTRIADRPKFPTSASVIYELHLRDSTIDPASGVNKKGKFMGLTERGTSTTVWDEKTGQNVKISTALEHILEMGVNTVQIMPIQDFDNDENSQEEYRWGYMPVHFNSPDGWYASSTSNFSRVVEFKKLVDCFHSNGIKVVMDVVYNHTSEDPNEFNLEARFSFNGLAPRYYYRNCVSHPVAASGHNTCAWHGMDEPHCGTCYSNGSGCGNEFRSDAPMGRKFIIDSLKFWVEEYKIDGFRFDLMGLIDQETMTQATAELKKIDDGILIYGEPWTGGPSPIVATVKGFQRDRGFGVFNDSLRDALRGGNWGIQETFLMDGGEAEKVKRGIMGSIEDFASQPTETINYAECHDNRTLWDQFSHYRELRTDSIVFTDSDFIRMGKLAALIIFTSQGLPFIQIGQEMCRTKGGVENSYESPDSVNMVQWKWKQERRRCVEYYKGLIKMRLAHQHLFAMTYASDIRKNLIFFEELGLQPPERCIAFRISSDHPEGPSKARWSQVVVLLNPTPLEQRFWLPNEPDFLWGPVADDVAAGTDTIGAPVQDQISVRGRSGCVLRRISRVEEPAYDATIRASFVSSPFESGITDAASRNSLGLP</sequence>
<dbReference type="SUPFAM" id="SSF81296">
    <property type="entry name" value="E set domains"/>
    <property type="match status" value="1"/>
</dbReference>
<evidence type="ECO:0000313" key="11">
    <source>
        <dbReference type="EMBL" id="CAE0035947.1"/>
    </source>
</evidence>
<dbReference type="EC" id="3.2.1.41" evidence="6"/>
<reference evidence="10" key="1">
    <citation type="submission" date="2021-01" db="EMBL/GenBank/DDBJ databases">
        <authorList>
            <person name="Corre E."/>
            <person name="Pelletier E."/>
            <person name="Niang G."/>
            <person name="Scheremetjew M."/>
            <person name="Finn R."/>
            <person name="Kale V."/>
            <person name="Holt S."/>
            <person name="Cochrane G."/>
            <person name="Meng A."/>
            <person name="Brown T."/>
            <person name="Cohen L."/>
        </authorList>
    </citation>
    <scope>NUCLEOTIDE SEQUENCE</scope>
    <source>
        <strain evidence="10">CCMP 769</strain>
    </source>
</reference>
<evidence type="ECO:0000256" key="1">
    <source>
        <dbReference type="ARBA" id="ARBA00008061"/>
    </source>
</evidence>
<dbReference type="InterPro" id="IPR005323">
    <property type="entry name" value="CBM41_pullulanase"/>
</dbReference>
<evidence type="ECO:0000256" key="6">
    <source>
        <dbReference type="ARBA" id="ARBA00024062"/>
    </source>
</evidence>
<dbReference type="Gene3D" id="3.20.20.80">
    <property type="entry name" value="Glycosidases"/>
    <property type="match status" value="1"/>
</dbReference>
<dbReference type="EMBL" id="HBHW01005252">
    <property type="protein sequence ID" value="CAE0035947.1"/>
    <property type="molecule type" value="Transcribed_RNA"/>
</dbReference>
<dbReference type="InterPro" id="IPR004193">
    <property type="entry name" value="Glyco_hydro_13_N"/>
</dbReference>
<protein>
    <recommendedName>
        <fullName evidence="6">pullulanase</fullName>
        <ecNumber evidence="6">3.2.1.41</ecNumber>
    </recommendedName>
    <alternativeName>
        <fullName evidence="7">Alpha-dextrin endo-1,6-alpha-glucosidase</fullName>
    </alternativeName>
    <alternativeName>
        <fullName evidence="8">Pullulan 6-glucanohydrolase</fullName>
    </alternativeName>
</protein>
<dbReference type="InterPro" id="IPR013783">
    <property type="entry name" value="Ig-like_fold"/>
</dbReference>
<evidence type="ECO:0000259" key="9">
    <source>
        <dbReference type="SMART" id="SM00642"/>
    </source>
</evidence>
<organism evidence="10">
    <name type="scientific">Rhodosorus marinus</name>
    <dbReference type="NCBI Taxonomy" id="101924"/>
    <lineage>
        <taxon>Eukaryota</taxon>
        <taxon>Rhodophyta</taxon>
        <taxon>Stylonematophyceae</taxon>
        <taxon>Stylonematales</taxon>
        <taxon>Stylonemataceae</taxon>
        <taxon>Rhodosorus</taxon>
    </lineage>
</organism>
<dbReference type="InterPro" id="IPR006047">
    <property type="entry name" value="GH13_cat_dom"/>
</dbReference>
<dbReference type="CDD" id="cd11341">
    <property type="entry name" value="AmyAc_Pullulanase_LD-like"/>
    <property type="match status" value="1"/>
</dbReference>
<dbReference type="InterPro" id="IPR013780">
    <property type="entry name" value="Glyco_hydro_b"/>
</dbReference>
<dbReference type="Gene3D" id="2.60.40.1180">
    <property type="entry name" value="Golgi alpha-mannosidase II"/>
    <property type="match status" value="1"/>
</dbReference>
<dbReference type="Gene3D" id="2.60.40.1110">
    <property type="match status" value="2"/>
</dbReference>
<gene>
    <name evidence="10" type="ORF">RMAR00112_LOCUS3894</name>
    <name evidence="11" type="ORF">RMAR00112_LOCUS3897</name>
</gene>
<dbReference type="GO" id="GO:0051060">
    <property type="term" value="F:pullulanase activity"/>
    <property type="evidence" value="ECO:0007669"/>
    <property type="project" value="UniProtKB-EC"/>
</dbReference>
<dbReference type="SUPFAM" id="SSF51445">
    <property type="entry name" value="(Trans)glycosidases"/>
    <property type="match status" value="1"/>
</dbReference>
<dbReference type="Gene3D" id="2.60.40.10">
    <property type="entry name" value="Immunoglobulins"/>
    <property type="match status" value="1"/>
</dbReference>
<accession>A0A7S3E8R2</accession>
<dbReference type="InterPro" id="IPR014756">
    <property type="entry name" value="Ig_E-set"/>
</dbReference>
<keyword evidence="2" id="KW-0732">Signal</keyword>
<evidence type="ECO:0000256" key="8">
    <source>
        <dbReference type="ARBA" id="ARBA00031076"/>
    </source>
</evidence>
<dbReference type="InterPro" id="IPR013784">
    <property type="entry name" value="Carb-bd-like_fold"/>
</dbReference>
<dbReference type="GO" id="GO:0005975">
    <property type="term" value="P:carbohydrate metabolic process"/>
    <property type="evidence" value="ECO:0007669"/>
    <property type="project" value="InterPro"/>
</dbReference>
<comment type="catalytic activity">
    <reaction evidence="5">
        <text>Hydrolysis of (1-&gt;6)-alpha-D-glucosidic linkages in pullulan, amylopectin and glycogen, and in the alpha- and beta-limit dextrins of amylopectin and glycogen.</text>
        <dbReference type="EC" id="3.2.1.41"/>
    </reaction>
</comment>
<feature type="domain" description="Glycosyl hydrolase family 13 catalytic" evidence="9">
    <location>
        <begin position="833"/>
        <end position="1231"/>
    </location>
</feature>
<dbReference type="GO" id="GO:0030246">
    <property type="term" value="F:carbohydrate binding"/>
    <property type="evidence" value="ECO:0007669"/>
    <property type="project" value="InterPro"/>
</dbReference>
<dbReference type="PANTHER" id="PTHR43002">
    <property type="entry name" value="GLYCOGEN DEBRANCHING ENZYME"/>
    <property type="match status" value="1"/>
</dbReference>